<keyword evidence="5" id="KW-0418">Kinase</keyword>
<dbReference type="RefSeq" id="WP_376849979.1">
    <property type="nucleotide sequence ID" value="NZ_JBHSMF010000006.1"/>
</dbReference>
<dbReference type="PROSITE" id="PS50113">
    <property type="entry name" value="PAC"/>
    <property type="match status" value="2"/>
</dbReference>
<dbReference type="Pfam" id="PF02518">
    <property type="entry name" value="HATPase_c"/>
    <property type="match status" value="1"/>
</dbReference>
<evidence type="ECO:0000313" key="11">
    <source>
        <dbReference type="EMBL" id="MFC5497907.1"/>
    </source>
</evidence>
<dbReference type="Pfam" id="PF00072">
    <property type="entry name" value="Response_reg"/>
    <property type="match status" value="1"/>
</dbReference>
<dbReference type="CDD" id="cd17580">
    <property type="entry name" value="REC_2_DhkD-like"/>
    <property type="match status" value="1"/>
</dbReference>
<dbReference type="Gene3D" id="3.40.50.2300">
    <property type="match status" value="1"/>
</dbReference>
<gene>
    <name evidence="11" type="ORF">ACFPOE_10220</name>
</gene>
<dbReference type="NCBIfam" id="TIGR00229">
    <property type="entry name" value="sensory_box"/>
    <property type="match status" value="2"/>
</dbReference>
<dbReference type="PROSITE" id="PS50112">
    <property type="entry name" value="PAS"/>
    <property type="match status" value="2"/>
</dbReference>
<reference evidence="12" key="1">
    <citation type="journal article" date="2019" name="Int. J. Syst. Evol. Microbiol.">
        <title>The Global Catalogue of Microorganisms (GCM) 10K type strain sequencing project: providing services to taxonomists for standard genome sequencing and annotation.</title>
        <authorList>
            <consortium name="The Broad Institute Genomics Platform"/>
            <consortium name="The Broad Institute Genome Sequencing Center for Infectious Disease"/>
            <person name="Wu L."/>
            <person name="Ma J."/>
        </authorList>
    </citation>
    <scope>NUCLEOTIDE SEQUENCE [LARGE SCALE GENOMIC DNA]</scope>
    <source>
        <strain evidence="12">CCUG 57401</strain>
    </source>
</reference>
<evidence type="ECO:0000256" key="3">
    <source>
        <dbReference type="ARBA" id="ARBA00022553"/>
    </source>
</evidence>
<feature type="domain" description="PAS" evidence="9">
    <location>
        <begin position="14"/>
        <end position="87"/>
    </location>
</feature>
<feature type="domain" description="PAC" evidence="10">
    <location>
        <begin position="217"/>
        <end position="269"/>
    </location>
</feature>
<dbReference type="InterPro" id="IPR005467">
    <property type="entry name" value="His_kinase_dom"/>
</dbReference>
<dbReference type="InterPro" id="IPR003594">
    <property type="entry name" value="HATPase_dom"/>
</dbReference>
<feature type="domain" description="Response regulatory" evidence="8">
    <location>
        <begin position="517"/>
        <end position="633"/>
    </location>
</feature>
<dbReference type="InterPro" id="IPR004358">
    <property type="entry name" value="Sig_transdc_His_kin-like_C"/>
</dbReference>
<dbReference type="PANTHER" id="PTHR43047:SF72">
    <property type="entry name" value="OSMOSENSING HISTIDINE PROTEIN KINASE SLN1"/>
    <property type="match status" value="1"/>
</dbReference>
<dbReference type="InterPro" id="IPR001610">
    <property type="entry name" value="PAC"/>
</dbReference>
<dbReference type="Gene3D" id="1.10.287.130">
    <property type="match status" value="1"/>
</dbReference>
<dbReference type="PRINTS" id="PR00344">
    <property type="entry name" value="BCTRLSENSOR"/>
</dbReference>
<dbReference type="Pfam" id="PF00512">
    <property type="entry name" value="HisKA"/>
    <property type="match status" value="1"/>
</dbReference>
<accession>A0ABW0ND31</accession>
<sequence>MEPKVIEDRRNPGLEERLQLLIEAVVDYGIFVLDPQGHVVSWNTGAQKLKGYTRDEIVGKHFSTFYPREEVERGWPQEELRRALASGRFEDEGWRIRKDGSRFWANVVITPLYESGGELAGFAKITRDLTDRRENEQRLRASEERLRLLIESVRDYAIFMLDPDGTVRGWNTGAQTIKGYTADEIIGQHFSKFYTPDDQRAGKPARELETALAVGSLEDEGWRVRKDGTLFWANVVITAVRDTSGRLIGFAKVTRDMTERKRLEELERSSRRMSEFLAMLAHELRNPLAPIRNAVTVMQLETMASPALRNSRDIIDRQLTHMTRLVDELLDVGRLTTGKVKLRREKVDFGGVIARSVEMARPLIEARGHQLNVDLPPIGVFVNGDGTRLTQILQNLLVNAAKYTPDGGRIRLQVQAADGFVDTRVIDSGRGIEPDELERIFELFMQGDTSNAPNESGLGIGLTLARSLALLHGGTLEATSGGSGRGSTFMLRLPLGELQEDLPDEGVPGQPAPGALRVMVVDDNRDSADSATSIVRLLGFRVETAYNGAAALDLARTLRPHAVLLDLSMPQIDGYETLKLLRVQPGMENAYVIAMTGFGSDEDRRRTRAAGFDAHLVKPVGLDLLVGVLNEARERHEAAGP</sequence>
<evidence type="ECO:0000259" key="7">
    <source>
        <dbReference type="PROSITE" id="PS50109"/>
    </source>
</evidence>
<dbReference type="InterPro" id="IPR036890">
    <property type="entry name" value="HATPase_C_sf"/>
</dbReference>
<dbReference type="SUPFAM" id="SSF47384">
    <property type="entry name" value="Homodimeric domain of signal transducing histidine kinase"/>
    <property type="match status" value="1"/>
</dbReference>
<dbReference type="CDD" id="cd00130">
    <property type="entry name" value="PAS"/>
    <property type="match status" value="2"/>
</dbReference>
<dbReference type="SUPFAM" id="SSF52172">
    <property type="entry name" value="CheY-like"/>
    <property type="match status" value="1"/>
</dbReference>
<evidence type="ECO:0000256" key="2">
    <source>
        <dbReference type="ARBA" id="ARBA00012438"/>
    </source>
</evidence>
<dbReference type="EMBL" id="JBHSMF010000006">
    <property type="protein sequence ID" value="MFC5497907.1"/>
    <property type="molecule type" value="Genomic_DNA"/>
</dbReference>
<dbReference type="PANTHER" id="PTHR43047">
    <property type="entry name" value="TWO-COMPONENT HISTIDINE PROTEIN KINASE"/>
    <property type="match status" value="1"/>
</dbReference>
<comment type="catalytic activity">
    <reaction evidence="1">
        <text>ATP + protein L-histidine = ADP + protein N-phospho-L-histidine.</text>
        <dbReference type="EC" id="2.7.13.3"/>
    </reaction>
</comment>
<dbReference type="InterPro" id="IPR011006">
    <property type="entry name" value="CheY-like_superfamily"/>
</dbReference>
<evidence type="ECO:0000256" key="6">
    <source>
        <dbReference type="PROSITE-ProRule" id="PRU00169"/>
    </source>
</evidence>
<dbReference type="EC" id="2.7.13.3" evidence="2"/>
<feature type="modified residue" description="4-aspartylphosphate" evidence="6">
    <location>
        <position position="566"/>
    </location>
</feature>
<dbReference type="SMART" id="SM00387">
    <property type="entry name" value="HATPase_c"/>
    <property type="match status" value="1"/>
</dbReference>
<evidence type="ECO:0000259" key="8">
    <source>
        <dbReference type="PROSITE" id="PS50110"/>
    </source>
</evidence>
<keyword evidence="4" id="KW-0808">Transferase</keyword>
<dbReference type="PROSITE" id="PS50110">
    <property type="entry name" value="RESPONSE_REGULATORY"/>
    <property type="match status" value="1"/>
</dbReference>
<dbReference type="SMART" id="SM00086">
    <property type="entry name" value="PAC"/>
    <property type="match status" value="2"/>
</dbReference>
<evidence type="ECO:0000259" key="9">
    <source>
        <dbReference type="PROSITE" id="PS50112"/>
    </source>
</evidence>
<dbReference type="Gene3D" id="3.30.565.10">
    <property type="entry name" value="Histidine kinase-like ATPase, C-terminal domain"/>
    <property type="match status" value="1"/>
</dbReference>
<dbReference type="Proteomes" id="UP001596037">
    <property type="component" value="Unassembled WGS sequence"/>
</dbReference>
<feature type="domain" description="PAS" evidence="9">
    <location>
        <begin position="142"/>
        <end position="215"/>
    </location>
</feature>
<name>A0ABW0ND31_9BURK</name>
<dbReference type="SUPFAM" id="SSF55874">
    <property type="entry name" value="ATPase domain of HSP90 chaperone/DNA topoisomerase II/histidine kinase"/>
    <property type="match status" value="1"/>
</dbReference>
<dbReference type="Gene3D" id="3.30.450.20">
    <property type="entry name" value="PAS domain"/>
    <property type="match status" value="2"/>
</dbReference>
<proteinExistence type="predicted"/>
<dbReference type="InterPro" id="IPR001789">
    <property type="entry name" value="Sig_transdc_resp-reg_receiver"/>
</dbReference>
<protein>
    <recommendedName>
        <fullName evidence="2">histidine kinase</fullName>
        <ecNumber evidence="2">2.7.13.3</ecNumber>
    </recommendedName>
</protein>
<evidence type="ECO:0000256" key="5">
    <source>
        <dbReference type="ARBA" id="ARBA00022777"/>
    </source>
</evidence>
<dbReference type="CDD" id="cd00082">
    <property type="entry name" value="HisKA"/>
    <property type="match status" value="1"/>
</dbReference>
<dbReference type="SMART" id="SM00388">
    <property type="entry name" value="HisKA"/>
    <property type="match status" value="1"/>
</dbReference>
<feature type="domain" description="PAC" evidence="10">
    <location>
        <begin position="89"/>
        <end position="141"/>
    </location>
</feature>
<feature type="domain" description="Histidine kinase" evidence="7">
    <location>
        <begin position="279"/>
        <end position="497"/>
    </location>
</feature>
<dbReference type="SUPFAM" id="SSF55785">
    <property type="entry name" value="PYP-like sensor domain (PAS domain)"/>
    <property type="match status" value="2"/>
</dbReference>
<evidence type="ECO:0000256" key="1">
    <source>
        <dbReference type="ARBA" id="ARBA00000085"/>
    </source>
</evidence>
<keyword evidence="3 6" id="KW-0597">Phosphoprotein</keyword>
<dbReference type="InterPro" id="IPR003661">
    <property type="entry name" value="HisK_dim/P_dom"/>
</dbReference>
<dbReference type="InterPro" id="IPR036097">
    <property type="entry name" value="HisK_dim/P_sf"/>
</dbReference>
<dbReference type="SMART" id="SM00091">
    <property type="entry name" value="PAS"/>
    <property type="match status" value="2"/>
</dbReference>
<evidence type="ECO:0000259" key="10">
    <source>
        <dbReference type="PROSITE" id="PS50113"/>
    </source>
</evidence>
<evidence type="ECO:0000313" key="12">
    <source>
        <dbReference type="Proteomes" id="UP001596037"/>
    </source>
</evidence>
<dbReference type="InterPro" id="IPR000700">
    <property type="entry name" value="PAS-assoc_C"/>
</dbReference>
<keyword evidence="12" id="KW-1185">Reference proteome</keyword>
<dbReference type="InterPro" id="IPR035965">
    <property type="entry name" value="PAS-like_dom_sf"/>
</dbReference>
<dbReference type="SMART" id="SM00448">
    <property type="entry name" value="REC"/>
    <property type="match status" value="1"/>
</dbReference>
<comment type="caution">
    <text evidence="11">The sequence shown here is derived from an EMBL/GenBank/DDBJ whole genome shotgun (WGS) entry which is preliminary data.</text>
</comment>
<dbReference type="Pfam" id="PF13426">
    <property type="entry name" value="PAS_9"/>
    <property type="match status" value="2"/>
</dbReference>
<dbReference type="InterPro" id="IPR000014">
    <property type="entry name" value="PAS"/>
</dbReference>
<organism evidence="11 12">
    <name type="scientific">Caenimonas terrae</name>
    <dbReference type="NCBI Taxonomy" id="696074"/>
    <lineage>
        <taxon>Bacteria</taxon>
        <taxon>Pseudomonadati</taxon>
        <taxon>Pseudomonadota</taxon>
        <taxon>Betaproteobacteria</taxon>
        <taxon>Burkholderiales</taxon>
        <taxon>Comamonadaceae</taxon>
        <taxon>Caenimonas</taxon>
    </lineage>
</organism>
<dbReference type="PROSITE" id="PS50109">
    <property type="entry name" value="HIS_KIN"/>
    <property type="match status" value="1"/>
</dbReference>
<evidence type="ECO:0000256" key="4">
    <source>
        <dbReference type="ARBA" id="ARBA00022679"/>
    </source>
</evidence>